<accession>A0A0E9TRY3</accession>
<reference evidence="2" key="1">
    <citation type="submission" date="2014-11" db="EMBL/GenBank/DDBJ databases">
        <authorList>
            <person name="Amaro Gonzalez C."/>
        </authorList>
    </citation>
    <scope>NUCLEOTIDE SEQUENCE</scope>
</reference>
<name>A0A0E9TRY3_ANGAN</name>
<reference evidence="2" key="2">
    <citation type="journal article" date="2015" name="Fish Shellfish Immunol.">
        <title>Early steps in the European eel (Anguilla anguilla)-Vibrio vulnificus interaction in the gills: Role of the RtxA13 toxin.</title>
        <authorList>
            <person name="Callol A."/>
            <person name="Pajuelo D."/>
            <person name="Ebbesson L."/>
            <person name="Teles M."/>
            <person name="MacKenzie S."/>
            <person name="Amaro C."/>
        </authorList>
    </citation>
    <scope>NUCLEOTIDE SEQUENCE</scope>
</reference>
<sequence>MSCCLRSRGAKSRGQKVKVPPCASYTHEPMNSLISSPS</sequence>
<organism evidence="2">
    <name type="scientific">Anguilla anguilla</name>
    <name type="common">European freshwater eel</name>
    <name type="synonym">Muraena anguilla</name>
    <dbReference type="NCBI Taxonomy" id="7936"/>
    <lineage>
        <taxon>Eukaryota</taxon>
        <taxon>Metazoa</taxon>
        <taxon>Chordata</taxon>
        <taxon>Craniata</taxon>
        <taxon>Vertebrata</taxon>
        <taxon>Euteleostomi</taxon>
        <taxon>Actinopterygii</taxon>
        <taxon>Neopterygii</taxon>
        <taxon>Teleostei</taxon>
        <taxon>Anguilliformes</taxon>
        <taxon>Anguillidae</taxon>
        <taxon>Anguilla</taxon>
    </lineage>
</organism>
<dbReference type="AlphaFoldDB" id="A0A0E9TRY3"/>
<dbReference type="EMBL" id="GBXM01053084">
    <property type="protein sequence ID" value="JAH55493.1"/>
    <property type="molecule type" value="Transcribed_RNA"/>
</dbReference>
<evidence type="ECO:0000256" key="1">
    <source>
        <dbReference type="SAM" id="MobiDB-lite"/>
    </source>
</evidence>
<proteinExistence type="predicted"/>
<evidence type="ECO:0000313" key="2">
    <source>
        <dbReference type="EMBL" id="JAH55493.1"/>
    </source>
</evidence>
<protein>
    <submittedName>
        <fullName evidence="2">Uncharacterized protein</fullName>
    </submittedName>
</protein>
<feature type="region of interest" description="Disordered" evidence="1">
    <location>
        <begin position="1"/>
        <end position="38"/>
    </location>
</feature>